<gene>
    <name evidence="2" type="ORF">NEF87_001030</name>
</gene>
<dbReference type="Proteomes" id="UP001208689">
    <property type="component" value="Chromosome"/>
</dbReference>
<organism evidence="2 3">
    <name type="scientific">Candidatus Lokiarchaeum ossiferum</name>
    <dbReference type="NCBI Taxonomy" id="2951803"/>
    <lineage>
        <taxon>Archaea</taxon>
        <taxon>Promethearchaeati</taxon>
        <taxon>Promethearchaeota</taxon>
        <taxon>Promethearchaeia</taxon>
        <taxon>Promethearchaeales</taxon>
        <taxon>Promethearchaeaceae</taxon>
        <taxon>Candidatus Lokiarchaeum</taxon>
    </lineage>
</organism>
<evidence type="ECO:0000313" key="3">
    <source>
        <dbReference type="Proteomes" id="UP001208689"/>
    </source>
</evidence>
<reference evidence="2" key="1">
    <citation type="submission" date="2022-09" db="EMBL/GenBank/DDBJ databases">
        <title>Actin cytoskeleton and complex cell architecture in an #Asgard archaeon.</title>
        <authorList>
            <person name="Ponce Toledo R.I."/>
            <person name="Schleper C."/>
            <person name="Rodrigues Oliveira T."/>
            <person name="Wollweber F."/>
            <person name="Xu J."/>
            <person name="Rittmann S."/>
            <person name="Klingl A."/>
            <person name="Pilhofer M."/>
        </authorList>
    </citation>
    <scope>NUCLEOTIDE SEQUENCE</scope>
    <source>
        <strain evidence="2">B-35</strain>
    </source>
</reference>
<keyword evidence="1" id="KW-0812">Transmembrane</keyword>
<accession>A0ABY6HMJ8</accession>
<proteinExistence type="predicted"/>
<keyword evidence="3" id="KW-1185">Reference proteome</keyword>
<sequence>MVIDLTKFDMMRRENYNEGRYNDLYQHQIPMDEEDLRKKRDTKSNFFMKHGWTIVKIVIVALCILLIAVLV</sequence>
<dbReference type="EMBL" id="CP104013">
    <property type="protein sequence ID" value="UYP44745.1"/>
    <property type="molecule type" value="Genomic_DNA"/>
</dbReference>
<feature type="transmembrane region" description="Helical" evidence="1">
    <location>
        <begin position="46"/>
        <end position="70"/>
    </location>
</feature>
<keyword evidence="1" id="KW-0472">Membrane</keyword>
<keyword evidence="1" id="KW-1133">Transmembrane helix</keyword>
<protein>
    <submittedName>
        <fullName evidence="2">Uncharacterized protein</fullName>
    </submittedName>
</protein>
<evidence type="ECO:0000313" key="2">
    <source>
        <dbReference type="EMBL" id="UYP44745.1"/>
    </source>
</evidence>
<evidence type="ECO:0000256" key="1">
    <source>
        <dbReference type="SAM" id="Phobius"/>
    </source>
</evidence>
<name>A0ABY6HMJ8_9ARCH</name>